<keyword evidence="5" id="KW-0067">ATP-binding</keyword>
<organism evidence="8 9">
    <name type="scientific">Planctomicrobium piriforme</name>
    <dbReference type="NCBI Taxonomy" id="1576369"/>
    <lineage>
        <taxon>Bacteria</taxon>
        <taxon>Pseudomonadati</taxon>
        <taxon>Planctomycetota</taxon>
        <taxon>Planctomycetia</taxon>
        <taxon>Planctomycetales</taxon>
        <taxon>Planctomycetaceae</taxon>
        <taxon>Planctomicrobium</taxon>
    </lineage>
</organism>
<proteinExistence type="inferred from homology"/>
<dbReference type="Proteomes" id="UP000199518">
    <property type="component" value="Unassembled WGS sequence"/>
</dbReference>
<evidence type="ECO:0000256" key="4">
    <source>
        <dbReference type="ARBA" id="ARBA00022777"/>
    </source>
</evidence>
<dbReference type="GO" id="GO:0005975">
    <property type="term" value="P:carbohydrate metabolic process"/>
    <property type="evidence" value="ECO:0007669"/>
    <property type="project" value="InterPro"/>
</dbReference>
<dbReference type="RefSeq" id="WP_175517587.1">
    <property type="nucleotide sequence ID" value="NZ_FOQD01000012.1"/>
</dbReference>
<dbReference type="InterPro" id="IPR029056">
    <property type="entry name" value="Ribokinase-like"/>
</dbReference>
<dbReference type="PANTHER" id="PTHR46566:SF2">
    <property type="entry name" value="ATP-DEPENDENT 6-PHOSPHOFRUCTOKINASE ISOZYME 2"/>
    <property type="match status" value="1"/>
</dbReference>
<keyword evidence="2 6" id="KW-0808">Transferase</keyword>
<keyword evidence="9" id="KW-1185">Reference proteome</keyword>
<dbReference type="SUPFAM" id="SSF53613">
    <property type="entry name" value="Ribokinase-like"/>
    <property type="match status" value="1"/>
</dbReference>
<dbReference type="PIRSF" id="PIRSF000535">
    <property type="entry name" value="1PFK/6PFK/LacC"/>
    <property type="match status" value="1"/>
</dbReference>
<name>A0A1I3LAY9_9PLAN</name>
<dbReference type="InterPro" id="IPR017583">
    <property type="entry name" value="Tagatose/fructose_Pkinase"/>
</dbReference>
<keyword evidence="4 8" id="KW-0418">Kinase</keyword>
<evidence type="ECO:0000256" key="1">
    <source>
        <dbReference type="ARBA" id="ARBA00010688"/>
    </source>
</evidence>
<evidence type="ECO:0000256" key="2">
    <source>
        <dbReference type="ARBA" id="ARBA00022679"/>
    </source>
</evidence>
<comment type="similarity">
    <text evidence="1">Belongs to the carbohydrate kinase PfkB family.</text>
</comment>
<sequence length="307" mass="33067">MILAAGLSPAWQQILRFDKLRIGQVNRADEAVWCASGKVINVAVAAQTLGEKVSLISSVGGLSGDAIQQEISQMGLQAEWIHTQEATRVCTTLLQVNGPTTELVENTADTTEAVMADFVDRTRIYANVANITVLSGSLPGNAPPDLFARIMRNTPARFLLDFRGVPLQYCLPFAPFLVKPNRAELEATFGIRLTTQSELLSTMKSLNDGGATWVVVSNGEEGVWITGDDKAWQLLPPKITTINPIGCGDSLAAGIAAELVRHDDVVQAVKFGMGAAAQNAETLIPARLDRERSVVLAEQVQIIELTF</sequence>
<dbReference type="GO" id="GO:0016773">
    <property type="term" value="F:phosphotransferase activity, alcohol group as acceptor"/>
    <property type="evidence" value="ECO:0007669"/>
    <property type="project" value="InterPro"/>
</dbReference>
<dbReference type="Gene3D" id="3.40.1190.20">
    <property type="match status" value="1"/>
</dbReference>
<accession>A0A1I3LAY9</accession>
<evidence type="ECO:0000313" key="8">
    <source>
        <dbReference type="EMBL" id="SFI81962.1"/>
    </source>
</evidence>
<dbReference type="EMBL" id="FOQD01000012">
    <property type="protein sequence ID" value="SFI81962.1"/>
    <property type="molecule type" value="Genomic_DNA"/>
</dbReference>
<reference evidence="9" key="1">
    <citation type="submission" date="2016-10" db="EMBL/GenBank/DDBJ databases">
        <authorList>
            <person name="Varghese N."/>
            <person name="Submissions S."/>
        </authorList>
    </citation>
    <scope>NUCLEOTIDE SEQUENCE [LARGE SCALE GENOMIC DNA]</scope>
    <source>
        <strain evidence="9">DSM 26348</strain>
    </source>
</reference>
<evidence type="ECO:0000259" key="7">
    <source>
        <dbReference type="Pfam" id="PF00294"/>
    </source>
</evidence>
<protein>
    <submittedName>
        <fullName evidence="8">Hexose kinase, 1-phosphofructokinase family</fullName>
    </submittedName>
</protein>
<evidence type="ECO:0000256" key="3">
    <source>
        <dbReference type="ARBA" id="ARBA00022741"/>
    </source>
</evidence>
<dbReference type="STRING" id="1576369.SAMN05421753_112203"/>
<feature type="domain" description="Carbohydrate kinase PfkB" evidence="7">
    <location>
        <begin position="24"/>
        <end position="280"/>
    </location>
</feature>
<gene>
    <name evidence="8" type="ORF">SAMN05421753_112203</name>
</gene>
<dbReference type="InterPro" id="IPR011611">
    <property type="entry name" value="PfkB_dom"/>
</dbReference>
<dbReference type="GO" id="GO:0005524">
    <property type="term" value="F:ATP binding"/>
    <property type="evidence" value="ECO:0007669"/>
    <property type="project" value="UniProtKB-KW"/>
</dbReference>
<keyword evidence="3" id="KW-0547">Nucleotide-binding</keyword>
<evidence type="ECO:0000256" key="5">
    <source>
        <dbReference type="ARBA" id="ARBA00022840"/>
    </source>
</evidence>
<dbReference type="Pfam" id="PF00294">
    <property type="entry name" value="PfkB"/>
    <property type="match status" value="1"/>
</dbReference>
<evidence type="ECO:0000256" key="6">
    <source>
        <dbReference type="PIRNR" id="PIRNR000535"/>
    </source>
</evidence>
<dbReference type="PANTHER" id="PTHR46566">
    <property type="entry name" value="1-PHOSPHOFRUCTOKINASE-RELATED"/>
    <property type="match status" value="1"/>
</dbReference>
<evidence type="ECO:0000313" key="9">
    <source>
        <dbReference type="Proteomes" id="UP000199518"/>
    </source>
</evidence>
<dbReference type="GO" id="GO:0016301">
    <property type="term" value="F:kinase activity"/>
    <property type="evidence" value="ECO:0007669"/>
    <property type="project" value="UniProtKB-KW"/>
</dbReference>
<dbReference type="AlphaFoldDB" id="A0A1I3LAY9"/>